<dbReference type="OrthoDB" id="1926668at2759"/>
<organism evidence="4 5">
    <name type="scientific">Jatropha curcas</name>
    <name type="common">Barbados nut</name>
    <dbReference type="NCBI Taxonomy" id="180498"/>
    <lineage>
        <taxon>Eukaryota</taxon>
        <taxon>Viridiplantae</taxon>
        <taxon>Streptophyta</taxon>
        <taxon>Embryophyta</taxon>
        <taxon>Tracheophyta</taxon>
        <taxon>Spermatophyta</taxon>
        <taxon>Magnoliopsida</taxon>
        <taxon>eudicotyledons</taxon>
        <taxon>Gunneridae</taxon>
        <taxon>Pentapetalae</taxon>
        <taxon>rosids</taxon>
        <taxon>fabids</taxon>
        <taxon>Malpighiales</taxon>
        <taxon>Euphorbiaceae</taxon>
        <taxon>Crotonoideae</taxon>
        <taxon>Jatropheae</taxon>
        <taxon>Jatropha</taxon>
    </lineage>
</organism>
<proteinExistence type="predicted"/>
<dbReference type="Gene3D" id="2.60.120.330">
    <property type="entry name" value="B-lactam Antibiotic, Isopenicillin N Synthase, Chain"/>
    <property type="match status" value="1"/>
</dbReference>
<feature type="domain" description="Non-haem dioxygenase N-terminal" evidence="3">
    <location>
        <begin position="59"/>
        <end position="163"/>
    </location>
</feature>
<gene>
    <name evidence="4" type="ORF">JCGZ_03723</name>
</gene>
<dbReference type="Pfam" id="PF14226">
    <property type="entry name" value="DIOX_N"/>
    <property type="match status" value="1"/>
</dbReference>
<dbReference type="InterPro" id="IPR026992">
    <property type="entry name" value="DIOX_N"/>
</dbReference>
<evidence type="ECO:0000256" key="2">
    <source>
        <dbReference type="ARBA" id="ARBA00023004"/>
    </source>
</evidence>
<sequence length="187" mass="20983">MESTGLGHVLHPSMNTKEEASGAFVFDSSKLQKEPNLPTEYVWPDRDLVSRSQDELKEPLVDLDGFLKGDEEKTAHAAELIRIACLNHGFFQVTNHGVDAGLIEAAYHEIDTIFKLPLDKKLSIRRRPGDVYGYSGAHADRYSSKLPWKETLSFPYHGNNSEPIVVDYFKRVLGEDFEQPGHLITAG</sequence>
<dbReference type="PANTHER" id="PTHR47990">
    <property type="entry name" value="2-OXOGLUTARATE (2OG) AND FE(II)-DEPENDENT OXYGENASE SUPERFAMILY PROTEIN-RELATED"/>
    <property type="match status" value="1"/>
</dbReference>
<dbReference type="Proteomes" id="UP000027138">
    <property type="component" value="Unassembled WGS sequence"/>
</dbReference>
<keyword evidence="5" id="KW-1185">Reference proteome</keyword>
<dbReference type="InterPro" id="IPR027443">
    <property type="entry name" value="IPNS-like_sf"/>
</dbReference>
<evidence type="ECO:0000313" key="5">
    <source>
        <dbReference type="Proteomes" id="UP000027138"/>
    </source>
</evidence>
<accession>A0A067KT93</accession>
<dbReference type="InterPro" id="IPR050231">
    <property type="entry name" value="Iron_ascorbate_oxido_reductase"/>
</dbReference>
<evidence type="ECO:0000256" key="1">
    <source>
        <dbReference type="ARBA" id="ARBA00022723"/>
    </source>
</evidence>
<dbReference type="AlphaFoldDB" id="A0A067KT93"/>
<evidence type="ECO:0000259" key="3">
    <source>
        <dbReference type="Pfam" id="PF14226"/>
    </source>
</evidence>
<name>A0A067KT93_JATCU</name>
<keyword evidence="2" id="KW-0408">Iron</keyword>
<reference evidence="4 5" key="1">
    <citation type="journal article" date="2014" name="PLoS ONE">
        <title>Global Analysis of Gene Expression Profiles in Physic Nut (Jatropha curcas L.) Seedlings Exposed to Salt Stress.</title>
        <authorList>
            <person name="Zhang L."/>
            <person name="Zhang C."/>
            <person name="Wu P."/>
            <person name="Chen Y."/>
            <person name="Li M."/>
            <person name="Jiang H."/>
            <person name="Wu G."/>
        </authorList>
    </citation>
    <scope>NUCLEOTIDE SEQUENCE [LARGE SCALE GENOMIC DNA]</scope>
    <source>
        <strain evidence="5">cv. GZQX0401</strain>
        <tissue evidence="4">Young leaves</tissue>
    </source>
</reference>
<dbReference type="EMBL" id="KK914352">
    <property type="protein sequence ID" value="KDP39441.1"/>
    <property type="molecule type" value="Genomic_DNA"/>
</dbReference>
<evidence type="ECO:0000313" key="4">
    <source>
        <dbReference type="EMBL" id="KDP39441.1"/>
    </source>
</evidence>
<dbReference type="GO" id="GO:0046872">
    <property type="term" value="F:metal ion binding"/>
    <property type="evidence" value="ECO:0007669"/>
    <property type="project" value="UniProtKB-KW"/>
</dbReference>
<dbReference type="SUPFAM" id="SSF51197">
    <property type="entry name" value="Clavaminate synthase-like"/>
    <property type="match status" value="1"/>
</dbReference>
<keyword evidence="1" id="KW-0479">Metal-binding</keyword>
<protein>
    <recommendedName>
        <fullName evidence="3">Non-haem dioxygenase N-terminal domain-containing protein</fullName>
    </recommendedName>
</protein>